<evidence type="ECO:0008006" key="4">
    <source>
        <dbReference type="Google" id="ProtNLM"/>
    </source>
</evidence>
<comment type="caution">
    <text evidence="2">The sequence shown here is derived from an EMBL/GenBank/DDBJ whole genome shotgun (WGS) entry which is preliminary data.</text>
</comment>
<dbReference type="EMBL" id="JAPQKH010000003">
    <property type="protein sequence ID" value="KAJ5108476.1"/>
    <property type="molecule type" value="Genomic_DNA"/>
</dbReference>
<evidence type="ECO:0000256" key="1">
    <source>
        <dbReference type="SAM" id="MobiDB-lite"/>
    </source>
</evidence>
<feature type="compositionally biased region" description="Acidic residues" evidence="1">
    <location>
        <begin position="113"/>
        <end position="133"/>
    </location>
</feature>
<feature type="compositionally biased region" description="Acidic residues" evidence="1">
    <location>
        <begin position="200"/>
        <end position="221"/>
    </location>
</feature>
<sequence>MPGRKRVSSSERERRQLVRWDPDLDILLLLTVQQSCNATGTKIPWALVAETMGPKFTEGAIIQHLSKLRLRREGDDKPVPPPLRRSVPAAGSGIRNFTKKAAAKKDDNKAEEISNEVEDDEEGSFASSEDDDPSWSQSGNKKRNLAKRVKTHKKSKGFKANTPEEDAQATGELRCVGASFLKLNGGTDAESDPDSGGGGGDDDDDDVVVDDDDETEEESEDDKVIKQEHTHRIVSLAVNPQALQRLENCGSVAHPRSAEMTPDLTDSNSQQFFSSPPPTWGTPQQQVPLSPYAPNFRMAPPPYAAGYADQSYAPVFVSHPSQFFGPQPGFASRQPAIPLQPSGMPHPGMQNTIDPSLYNEASGHGWIQGPAPPFGPHNTLRGSPVNNNSNLHWDGTLGAIETPDWHLQPQDVEGSPEFEAKEEV</sequence>
<feature type="region of interest" description="Disordered" evidence="1">
    <location>
        <begin position="72"/>
        <end position="171"/>
    </location>
</feature>
<reference evidence="2" key="2">
    <citation type="journal article" date="2023" name="IMA Fungus">
        <title>Comparative genomic study of the Penicillium genus elucidates a diverse pangenome and 15 lateral gene transfer events.</title>
        <authorList>
            <person name="Petersen C."/>
            <person name="Sorensen T."/>
            <person name="Nielsen M.R."/>
            <person name="Sondergaard T.E."/>
            <person name="Sorensen J.L."/>
            <person name="Fitzpatrick D.A."/>
            <person name="Frisvad J.C."/>
            <person name="Nielsen K.L."/>
        </authorList>
    </citation>
    <scope>NUCLEOTIDE SEQUENCE</scope>
    <source>
        <strain evidence="2">IBT 30069</strain>
    </source>
</reference>
<keyword evidence="3" id="KW-1185">Reference proteome</keyword>
<evidence type="ECO:0000313" key="2">
    <source>
        <dbReference type="EMBL" id="KAJ5108476.1"/>
    </source>
</evidence>
<name>A0A9W9FXS5_9EURO</name>
<feature type="compositionally biased region" description="Basic residues" evidence="1">
    <location>
        <begin position="140"/>
        <end position="157"/>
    </location>
</feature>
<dbReference type="AlphaFoldDB" id="A0A9W9FXS5"/>
<feature type="region of interest" description="Disordered" evidence="1">
    <location>
        <begin position="260"/>
        <end position="284"/>
    </location>
</feature>
<organism evidence="2 3">
    <name type="scientific">Penicillium angulare</name>
    <dbReference type="NCBI Taxonomy" id="116970"/>
    <lineage>
        <taxon>Eukaryota</taxon>
        <taxon>Fungi</taxon>
        <taxon>Dikarya</taxon>
        <taxon>Ascomycota</taxon>
        <taxon>Pezizomycotina</taxon>
        <taxon>Eurotiomycetes</taxon>
        <taxon>Eurotiomycetidae</taxon>
        <taxon>Eurotiales</taxon>
        <taxon>Aspergillaceae</taxon>
        <taxon>Penicillium</taxon>
    </lineage>
</organism>
<gene>
    <name evidence="2" type="ORF">N7456_005151</name>
</gene>
<proteinExistence type="predicted"/>
<evidence type="ECO:0000313" key="3">
    <source>
        <dbReference type="Proteomes" id="UP001149165"/>
    </source>
</evidence>
<protein>
    <recommendedName>
        <fullName evidence="4">Myb-like domain-containing protein</fullName>
    </recommendedName>
</protein>
<feature type="region of interest" description="Disordered" evidence="1">
    <location>
        <begin position="183"/>
        <end position="228"/>
    </location>
</feature>
<accession>A0A9W9FXS5</accession>
<reference evidence="2" key="1">
    <citation type="submission" date="2022-11" db="EMBL/GenBank/DDBJ databases">
        <authorList>
            <person name="Petersen C."/>
        </authorList>
    </citation>
    <scope>NUCLEOTIDE SEQUENCE</scope>
    <source>
        <strain evidence="2">IBT 30069</strain>
    </source>
</reference>
<dbReference type="OrthoDB" id="3903267at2759"/>
<feature type="compositionally biased region" description="Basic and acidic residues" evidence="1">
    <location>
        <begin position="103"/>
        <end position="112"/>
    </location>
</feature>
<dbReference type="Proteomes" id="UP001149165">
    <property type="component" value="Unassembled WGS sequence"/>
</dbReference>